<evidence type="ECO:0000256" key="9">
    <source>
        <dbReference type="ARBA" id="ARBA00023136"/>
    </source>
</evidence>
<dbReference type="Pfam" id="PF01435">
    <property type="entry name" value="Peptidase_M48"/>
    <property type="match status" value="1"/>
</dbReference>
<dbReference type="Proteomes" id="UP000235748">
    <property type="component" value="Unassembled WGS sequence"/>
</dbReference>
<protein>
    <recommendedName>
        <fullName evidence="12">Peptidase M48 domain-containing protein</fullName>
    </recommendedName>
</protein>
<dbReference type="GO" id="GO:0006508">
    <property type="term" value="P:proteolysis"/>
    <property type="evidence" value="ECO:0007669"/>
    <property type="project" value="UniProtKB-KW"/>
</dbReference>
<evidence type="ECO:0000313" key="14">
    <source>
        <dbReference type="Proteomes" id="UP000235748"/>
    </source>
</evidence>
<dbReference type="InterPro" id="IPR001915">
    <property type="entry name" value="Peptidase_M48"/>
</dbReference>
<comment type="caution">
    <text evidence="13">The sequence shown here is derived from an EMBL/GenBank/DDBJ whole genome shotgun (WGS) entry which is preliminary data.</text>
</comment>
<sequence length="251" mass="28671">MRIVSLILLIIIALVKFDIIHLSFINDAQMRCIFIFAFGLFVYAFVKPHIDIIFSNKKKVSNEFIQRTVPELKDKDIKIISADVPLKANLFALKKRKSAIIIDNRILNQLSDKELRFFIMHEYSHIRDNDPFKIQIASLCAIALVPLIVSILLDIFSLPNNVIAIITFVVLFVIVYLSGLAGAFKYKRHIELKCDAYGFKFVGKKDINNAFQQLAKLEPINNKKRGALSSHPSLNERLRNLGIASEDEKKN</sequence>
<keyword evidence="9 11" id="KW-0472">Membrane</keyword>
<dbReference type="RefSeq" id="WP_070503383.1">
    <property type="nucleotide sequence ID" value="NZ_JAASJD010000002.1"/>
</dbReference>
<evidence type="ECO:0000256" key="11">
    <source>
        <dbReference type="SAM" id="Phobius"/>
    </source>
</evidence>
<evidence type="ECO:0000256" key="1">
    <source>
        <dbReference type="ARBA" id="ARBA00022475"/>
    </source>
</evidence>
<dbReference type="EMBL" id="PNGG01000001">
    <property type="protein sequence ID" value="PMC20763.1"/>
    <property type="molecule type" value="Genomic_DNA"/>
</dbReference>
<dbReference type="InterPro" id="IPR050083">
    <property type="entry name" value="HtpX_protease"/>
</dbReference>
<dbReference type="PANTHER" id="PTHR43221">
    <property type="entry name" value="PROTEASE HTPX"/>
    <property type="match status" value="1"/>
</dbReference>
<dbReference type="STRING" id="170573.GCA_001076995_02243"/>
<keyword evidence="2 10" id="KW-0645">Protease</keyword>
<keyword evidence="6 10" id="KW-0862">Zinc</keyword>
<dbReference type="PANTHER" id="PTHR43221:SF2">
    <property type="entry name" value="PROTEASE HTPX HOMOLOG"/>
    <property type="match status" value="1"/>
</dbReference>
<keyword evidence="3 11" id="KW-0812">Transmembrane</keyword>
<proteinExistence type="inferred from homology"/>
<keyword evidence="8 10" id="KW-0482">Metalloprotease</keyword>
<evidence type="ECO:0000313" key="13">
    <source>
        <dbReference type="EMBL" id="PMC20763.1"/>
    </source>
</evidence>
<feature type="transmembrane region" description="Helical" evidence="11">
    <location>
        <begin position="33"/>
        <end position="54"/>
    </location>
</feature>
<gene>
    <name evidence="13" type="ORF">CJ235_03535</name>
</gene>
<reference evidence="13 14" key="1">
    <citation type="submission" date="2017-09" db="EMBL/GenBank/DDBJ databases">
        <title>Bacterial strain isolated from the female urinary microbiota.</title>
        <authorList>
            <person name="Thomas-White K."/>
            <person name="Kumar N."/>
            <person name="Forster S."/>
            <person name="Putonti C."/>
            <person name="Lawley T."/>
            <person name="Wolfe A.J."/>
        </authorList>
    </citation>
    <scope>NUCLEOTIDE SEQUENCE [LARGE SCALE GENOMIC DNA]</scope>
    <source>
        <strain evidence="13 14">UMB0834</strain>
    </source>
</reference>
<dbReference type="Gene3D" id="3.30.2010.10">
    <property type="entry name" value="Metalloproteases ('zincins'), catalytic domain"/>
    <property type="match status" value="1"/>
</dbReference>
<dbReference type="AlphaFoldDB" id="A0A2N6QM96"/>
<evidence type="ECO:0000256" key="4">
    <source>
        <dbReference type="ARBA" id="ARBA00022723"/>
    </source>
</evidence>
<dbReference type="GO" id="GO:0004222">
    <property type="term" value="F:metalloendopeptidase activity"/>
    <property type="evidence" value="ECO:0007669"/>
    <property type="project" value="InterPro"/>
</dbReference>
<feature type="transmembrane region" description="Helical" evidence="11">
    <location>
        <begin position="162"/>
        <end position="184"/>
    </location>
</feature>
<evidence type="ECO:0000256" key="10">
    <source>
        <dbReference type="RuleBase" id="RU003983"/>
    </source>
</evidence>
<evidence type="ECO:0000259" key="12">
    <source>
        <dbReference type="Pfam" id="PF01435"/>
    </source>
</evidence>
<feature type="transmembrane region" description="Helical" evidence="11">
    <location>
        <begin position="136"/>
        <end position="156"/>
    </location>
</feature>
<keyword evidence="1" id="KW-1003">Cell membrane</keyword>
<evidence type="ECO:0000256" key="3">
    <source>
        <dbReference type="ARBA" id="ARBA00022692"/>
    </source>
</evidence>
<comment type="similarity">
    <text evidence="10">Belongs to the peptidase M48 family.</text>
</comment>
<name>A0A2N6QM96_9STAP</name>
<evidence type="ECO:0000256" key="6">
    <source>
        <dbReference type="ARBA" id="ARBA00022833"/>
    </source>
</evidence>
<organism evidence="13 14">
    <name type="scientific">Staphylococcus pettenkoferi</name>
    <dbReference type="NCBI Taxonomy" id="170573"/>
    <lineage>
        <taxon>Bacteria</taxon>
        <taxon>Bacillati</taxon>
        <taxon>Bacillota</taxon>
        <taxon>Bacilli</taxon>
        <taxon>Bacillales</taxon>
        <taxon>Staphylococcaceae</taxon>
        <taxon>Staphylococcus</taxon>
    </lineage>
</organism>
<accession>A0A2N6QM96</accession>
<evidence type="ECO:0000256" key="7">
    <source>
        <dbReference type="ARBA" id="ARBA00022989"/>
    </source>
</evidence>
<feature type="domain" description="Peptidase M48" evidence="12">
    <location>
        <begin position="78"/>
        <end position="241"/>
    </location>
</feature>
<evidence type="ECO:0000256" key="2">
    <source>
        <dbReference type="ARBA" id="ARBA00022670"/>
    </source>
</evidence>
<keyword evidence="7 11" id="KW-1133">Transmembrane helix</keyword>
<evidence type="ECO:0000256" key="5">
    <source>
        <dbReference type="ARBA" id="ARBA00022801"/>
    </source>
</evidence>
<evidence type="ECO:0000256" key="8">
    <source>
        <dbReference type="ARBA" id="ARBA00023049"/>
    </source>
</evidence>
<keyword evidence="5 10" id="KW-0378">Hydrolase</keyword>
<dbReference type="GO" id="GO:0046872">
    <property type="term" value="F:metal ion binding"/>
    <property type="evidence" value="ECO:0007669"/>
    <property type="project" value="UniProtKB-KW"/>
</dbReference>
<comment type="cofactor">
    <cofactor evidence="10">
        <name>Zn(2+)</name>
        <dbReference type="ChEBI" id="CHEBI:29105"/>
    </cofactor>
    <text evidence="10">Binds 1 zinc ion per subunit.</text>
</comment>
<keyword evidence="4" id="KW-0479">Metal-binding</keyword>